<dbReference type="SUPFAM" id="SSF51621">
    <property type="entry name" value="Phosphoenolpyruvate/pyruvate domain"/>
    <property type="match status" value="1"/>
</dbReference>
<dbReference type="InterPro" id="IPR005000">
    <property type="entry name" value="Aldolase/citrate-lyase_domain"/>
</dbReference>
<dbReference type="InterPro" id="IPR050251">
    <property type="entry name" value="HpcH-HpaI_aldolase"/>
</dbReference>
<dbReference type="Pfam" id="PF03328">
    <property type="entry name" value="HpcH_HpaI"/>
    <property type="match status" value="1"/>
</dbReference>
<organism evidence="5 6">
    <name type="scientific">Candidatus Segetimicrobium genomatis</name>
    <dbReference type="NCBI Taxonomy" id="2569760"/>
    <lineage>
        <taxon>Bacteria</taxon>
        <taxon>Bacillati</taxon>
        <taxon>Candidatus Sysuimicrobiota</taxon>
        <taxon>Candidatus Sysuimicrobiia</taxon>
        <taxon>Candidatus Sysuimicrobiales</taxon>
        <taxon>Candidatus Segetimicrobiaceae</taxon>
        <taxon>Candidatus Segetimicrobium</taxon>
    </lineage>
</organism>
<dbReference type="GO" id="GO:0005737">
    <property type="term" value="C:cytoplasm"/>
    <property type="evidence" value="ECO:0007669"/>
    <property type="project" value="TreeGrafter"/>
</dbReference>
<evidence type="ECO:0000256" key="3">
    <source>
        <dbReference type="ARBA" id="ARBA00023239"/>
    </source>
</evidence>
<gene>
    <name evidence="5" type="ORF">E6H04_04655</name>
</gene>
<comment type="caution">
    <text evidence="5">The sequence shown here is derived from an EMBL/GenBank/DDBJ whole genome shotgun (WGS) entry which is preliminary data.</text>
</comment>
<dbReference type="PANTHER" id="PTHR30502">
    <property type="entry name" value="2-KETO-3-DEOXY-L-RHAMNONATE ALDOLASE"/>
    <property type="match status" value="1"/>
</dbReference>
<keyword evidence="3" id="KW-0456">Lyase</keyword>
<comment type="similarity">
    <text evidence="1">Belongs to the HpcH/HpaI aldolase family.</text>
</comment>
<dbReference type="AlphaFoldDB" id="A0A537JG83"/>
<dbReference type="GO" id="GO:0046872">
    <property type="term" value="F:metal ion binding"/>
    <property type="evidence" value="ECO:0007669"/>
    <property type="project" value="UniProtKB-KW"/>
</dbReference>
<accession>A0A537JG83</accession>
<dbReference type="InterPro" id="IPR040442">
    <property type="entry name" value="Pyrv_kinase-like_dom_sf"/>
</dbReference>
<evidence type="ECO:0000256" key="1">
    <source>
        <dbReference type="ARBA" id="ARBA00005568"/>
    </source>
</evidence>
<proteinExistence type="inferred from homology"/>
<protein>
    <submittedName>
        <fullName evidence="5">2,4-dihydroxyhept-2-ene-1,7-dioic acid aldolase</fullName>
    </submittedName>
</protein>
<evidence type="ECO:0000256" key="2">
    <source>
        <dbReference type="ARBA" id="ARBA00022723"/>
    </source>
</evidence>
<reference evidence="5 6" key="1">
    <citation type="journal article" date="2019" name="Nat. Microbiol.">
        <title>Mediterranean grassland soil C-N compound turnover is dependent on rainfall and depth, and is mediated by genomically divergent microorganisms.</title>
        <authorList>
            <person name="Diamond S."/>
            <person name="Andeer P.F."/>
            <person name="Li Z."/>
            <person name="Crits-Christoph A."/>
            <person name="Burstein D."/>
            <person name="Anantharaman K."/>
            <person name="Lane K.R."/>
            <person name="Thomas B.C."/>
            <person name="Pan C."/>
            <person name="Northen T.R."/>
            <person name="Banfield J.F."/>
        </authorList>
    </citation>
    <scope>NUCLEOTIDE SEQUENCE [LARGE SCALE GENOMIC DNA]</scope>
    <source>
        <strain evidence="5">NP_7</strain>
    </source>
</reference>
<evidence type="ECO:0000313" key="6">
    <source>
        <dbReference type="Proteomes" id="UP000320048"/>
    </source>
</evidence>
<keyword evidence="2" id="KW-0479">Metal-binding</keyword>
<sequence>MRGNKLRELLKAGRPTLGTHLLDAWPSMVELVGQSGMFDYVEFVAEYGPFDLPGLENICRAAELWDLSSMIKVDQEPRTFLAQRGIGAGFQSVLFADCRSAADARACIRAARPETPEDGGVYGAEMRRQSFKYRGRPDEQVEGDHVQAIRDTVVVLMIEKKGAVEQLEEILSLPGLDMIQWGPADYSISVGRPGQWASPEIKKVEKRVFESALKMGVPPRCEISSPDEAKAYLDMGVRHFCIGWDVMVWFEWCRTNGEAMRRALERV</sequence>
<dbReference type="InterPro" id="IPR015813">
    <property type="entry name" value="Pyrv/PenolPyrv_kinase-like_dom"/>
</dbReference>
<name>A0A537JG83_9BACT</name>
<evidence type="ECO:0000313" key="5">
    <source>
        <dbReference type="EMBL" id="TMI82490.1"/>
    </source>
</evidence>
<dbReference type="Proteomes" id="UP000320048">
    <property type="component" value="Unassembled WGS sequence"/>
</dbReference>
<dbReference type="EMBL" id="VBAO01000123">
    <property type="protein sequence ID" value="TMI82490.1"/>
    <property type="molecule type" value="Genomic_DNA"/>
</dbReference>
<feature type="domain" description="HpcH/HpaI aldolase/citrate lyase" evidence="4">
    <location>
        <begin position="60"/>
        <end position="245"/>
    </location>
</feature>
<dbReference type="PANTHER" id="PTHR30502:SF0">
    <property type="entry name" value="PHOSPHOENOLPYRUVATE CARBOXYLASE FAMILY PROTEIN"/>
    <property type="match status" value="1"/>
</dbReference>
<dbReference type="Gene3D" id="3.20.20.60">
    <property type="entry name" value="Phosphoenolpyruvate-binding domains"/>
    <property type="match status" value="1"/>
</dbReference>
<dbReference type="GO" id="GO:0016832">
    <property type="term" value="F:aldehyde-lyase activity"/>
    <property type="evidence" value="ECO:0007669"/>
    <property type="project" value="TreeGrafter"/>
</dbReference>
<evidence type="ECO:0000259" key="4">
    <source>
        <dbReference type="Pfam" id="PF03328"/>
    </source>
</evidence>